<dbReference type="PANTHER" id="PTHR35792">
    <property type="entry name" value="GENERAL STRESS PROTEIN"/>
    <property type="match status" value="1"/>
</dbReference>
<comment type="caution">
    <text evidence="2">The sequence shown here is derived from an EMBL/GenBank/DDBJ whole genome shotgun (WGS) entry which is preliminary data.</text>
</comment>
<organism evidence="2 3">
    <name type="scientific">Parachlamydia acanthamoebae</name>
    <dbReference type="NCBI Taxonomy" id="83552"/>
    <lineage>
        <taxon>Bacteria</taxon>
        <taxon>Pseudomonadati</taxon>
        <taxon>Chlamydiota</taxon>
        <taxon>Chlamydiia</taxon>
        <taxon>Parachlamydiales</taxon>
        <taxon>Parachlamydiaceae</taxon>
        <taxon>Parachlamydia</taxon>
    </lineage>
</organism>
<feature type="region of interest" description="Disordered" evidence="1">
    <location>
        <begin position="44"/>
        <end position="83"/>
    </location>
</feature>
<dbReference type="PATRIC" id="fig|83552.4.peg.2403"/>
<evidence type="ECO:0000313" key="3">
    <source>
        <dbReference type="Proteomes" id="UP000031307"/>
    </source>
</evidence>
<dbReference type="PANTHER" id="PTHR35792:SF1">
    <property type="entry name" value="SLL0268 PROTEIN"/>
    <property type="match status" value="1"/>
</dbReference>
<protein>
    <recommendedName>
        <fullName evidence="4">YtxH domain-containing protein</fullName>
    </recommendedName>
</protein>
<gene>
    <name evidence="2" type="ORF">DB43_AG00090</name>
</gene>
<reference evidence="2 3" key="1">
    <citation type="journal article" date="2014" name="Mol. Biol. Evol.">
        <title>Massive expansion of Ubiquitination-related gene families within the Chlamydiae.</title>
        <authorList>
            <person name="Domman D."/>
            <person name="Collingro A."/>
            <person name="Lagkouvardos I."/>
            <person name="Gehre L."/>
            <person name="Weinmaier T."/>
            <person name="Rattei T."/>
            <person name="Subtil A."/>
            <person name="Horn M."/>
        </authorList>
    </citation>
    <scope>NUCLEOTIDE SEQUENCE [LARGE SCALE GENOMIC DNA]</scope>
    <source>
        <strain evidence="2 3">OEW1</strain>
    </source>
</reference>
<dbReference type="Proteomes" id="UP000031307">
    <property type="component" value="Unassembled WGS sequence"/>
</dbReference>
<proteinExistence type="predicted"/>
<name>A0A0C1BY63_9BACT</name>
<evidence type="ECO:0000256" key="1">
    <source>
        <dbReference type="SAM" id="MobiDB-lite"/>
    </source>
</evidence>
<dbReference type="EMBL" id="JSAM01000117">
    <property type="protein sequence ID" value="KIA76431.1"/>
    <property type="molecule type" value="Genomic_DNA"/>
</dbReference>
<dbReference type="InterPro" id="IPR024623">
    <property type="entry name" value="YtxH"/>
</dbReference>
<dbReference type="AlphaFoldDB" id="A0A0C1BY63"/>
<dbReference type="InterPro" id="IPR052928">
    <property type="entry name" value="Desiccation-related_membrane"/>
</dbReference>
<sequence length="83" mass="9164">MVNKIQEDFLWGTLIGTFLGAATALLLTPASGAKLRQKMLNQLNQINGKKTKHAASPRSRSTKALKSVIPQPKKPHRKHTRGH</sequence>
<evidence type="ECO:0000313" key="2">
    <source>
        <dbReference type="EMBL" id="KIA76431.1"/>
    </source>
</evidence>
<evidence type="ECO:0008006" key="4">
    <source>
        <dbReference type="Google" id="ProtNLM"/>
    </source>
</evidence>
<feature type="compositionally biased region" description="Basic residues" evidence="1">
    <location>
        <begin position="73"/>
        <end position="83"/>
    </location>
</feature>
<feature type="compositionally biased region" description="Basic residues" evidence="1">
    <location>
        <begin position="49"/>
        <end position="63"/>
    </location>
</feature>
<accession>A0A0C1BY63</accession>
<dbReference type="RefSeq" id="WP_006341220.1">
    <property type="nucleotide sequence ID" value="NZ_JASBUT010000002.1"/>
</dbReference>
<dbReference type="Pfam" id="PF12732">
    <property type="entry name" value="YtxH"/>
    <property type="match status" value="1"/>
</dbReference>